<keyword evidence="4" id="KW-0812">Transmembrane</keyword>
<dbReference type="SMART" id="SM00641">
    <property type="entry name" value="Glyco_25"/>
    <property type="match status" value="1"/>
</dbReference>
<dbReference type="PANTHER" id="PTHR34135:SF2">
    <property type="entry name" value="LYSOZYME"/>
    <property type="match status" value="1"/>
</dbReference>
<dbReference type="PROSITE" id="PS51904">
    <property type="entry name" value="GLYCOSYL_HYDROL_F25_2"/>
    <property type="match status" value="1"/>
</dbReference>
<comment type="similarity">
    <text evidence="1">Belongs to the glycosyl hydrolase 25 family.</text>
</comment>
<dbReference type="InterPro" id="IPR002053">
    <property type="entry name" value="Glyco_hydro_25"/>
</dbReference>
<dbReference type="SUPFAM" id="SSF51445">
    <property type="entry name" value="(Trans)glycosidases"/>
    <property type="match status" value="1"/>
</dbReference>
<dbReference type="CDD" id="cd06414">
    <property type="entry name" value="GH25_LytC-like"/>
    <property type="match status" value="1"/>
</dbReference>
<organism evidence="5 6">
    <name type="scientific">Ruminococcus bovis</name>
    <dbReference type="NCBI Taxonomy" id="2564099"/>
    <lineage>
        <taxon>Bacteria</taxon>
        <taxon>Bacillati</taxon>
        <taxon>Bacillota</taxon>
        <taxon>Clostridia</taxon>
        <taxon>Eubacteriales</taxon>
        <taxon>Oscillospiraceae</taxon>
        <taxon>Ruminococcus</taxon>
    </lineage>
</organism>
<name>A0A4P8XUY8_9FIRM</name>
<dbReference type="EMBL" id="CP039381">
    <property type="protein sequence ID" value="QCT06482.1"/>
    <property type="molecule type" value="Genomic_DNA"/>
</dbReference>
<feature type="transmembrane region" description="Helical" evidence="4">
    <location>
        <begin position="21"/>
        <end position="45"/>
    </location>
</feature>
<dbReference type="Gene3D" id="3.20.20.80">
    <property type="entry name" value="Glycosidases"/>
    <property type="match status" value="1"/>
</dbReference>
<gene>
    <name evidence="5" type="ORF">E5Z56_03530</name>
</gene>
<dbReference type="GO" id="GO:0009253">
    <property type="term" value="P:peptidoglycan catabolic process"/>
    <property type="evidence" value="ECO:0007669"/>
    <property type="project" value="InterPro"/>
</dbReference>
<evidence type="ECO:0000256" key="4">
    <source>
        <dbReference type="SAM" id="Phobius"/>
    </source>
</evidence>
<evidence type="ECO:0000256" key="2">
    <source>
        <dbReference type="ARBA" id="ARBA00022801"/>
    </source>
</evidence>
<dbReference type="GO" id="GO:0016998">
    <property type="term" value="P:cell wall macromolecule catabolic process"/>
    <property type="evidence" value="ECO:0007669"/>
    <property type="project" value="InterPro"/>
</dbReference>
<keyword evidence="4" id="KW-1133">Transmembrane helix</keyword>
<dbReference type="RefSeq" id="WP_138156552.1">
    <property type="nucleotide sequence ID" value="NZ_CP039381.1"/>
</dbReference>
<keyword evidence="3" id="KW-0326">Glycosidase</keyword>
<dbReference type="GO" id="GO:0003796">
    <property type="term" value="F:lysozyme activity"/>
    <property type="evidence" value="ECO:0007669"/>
    <property type="project" value="InterPro"/>
</dbReference>
<dbReference type="Proteomes" id="UP000301475">
    <property type="component" value="Chromosome"/>
</dbReference>
<dbReference type="GO" id="GO:0016052">
    <property type="term" value="P:carbohydrate catabolic process"/>
    <property type="evidence" value="ECO:0007669"/>
    <property type="project" value="TreeGrafter"/>
</dbReference>
<dbReference type="Pfam" id="PF01183">
    <property type="entry name" value="Glyco_hydro_25"/>
    <property type="match status" value="1"/>
</dbReference>
<dbReference type="PANTHER" id="PTHR34135">
    <property type="entry name" value="LYSOZYME"/>
    <property type="match status" value="1"/>
</dbReference>
<dbReference type="KEGG" id="ruj:E5Z56_03530"/>
<proteinExistence type="inferred from homology"/>
<dbReference type="InterPro" id="IPR017853">
    <property type="entry name" value="GH"/>
</dbReference>
<keyword evidence="4" id="KW-0472">Membrane</keyword>
<dbReference type="OrthoDB" id="9765879at2"/>
<keyword evidence="2" id="KW-0378">Hydrolase</keyword>
<evidence type="ECO:0000313" key="6">
    <source>
        <dbReference type="Proteomes" id="UP000301475"/>
    </source>
</evidence>
<sequence length="319" mass="36393">MKHGQTKKKRKTKKKNNKSKKTLIIVIVSILLAICLFLGGGFVTWKFFIKQEDNSKAHSQVSTDSVGTNEKIAIRTEAGQDPVYINAIPGMARNPYDDNNFYTNKNGFIEYKHDGKNISTVGIDVSYAQGDIDWAKVKKAGVDFAMIRCGGRGYGTKGILYTDEKFKQNIEGATSAGIKVGVYFYSQAITAKEAKEEADYTLKLIKDYNIQYPVAYDWEHYENEEARTDELDRETLTNCAKAYCSEIEKSGYTPVIYANRSLLYYEYDLAKINNYEVWLASYEDLPDYYYEFGMWQYSTDGTINGIEGTVDLNVCMYKY</sequence>
<keyword evidence="6" id="KW-1185">Reference proteome</keyword>
<evidence type="ECO:0000313" key="5">
    <source>
        <dbReference type="EMBL" id="QCT06482.1"/>
    </source>
</evidence>
<dbReference type="AlphaFoldDB" id="A0A4P8XUY8"/>
<evidence type="ECO:0000256" key="1">
    <source>
        <dbReference type="ARBA" id="ARBA00010646"/>
    </source>
</evidence>
<dbReference type="InterPro" id="IPR018077">
    <property type="entry name" value="Glyco_hydro_fam25_subgr"/>
</dbReference>
<protein>
    <submittedName>
        <fullName evidence="5">Lysozyme</fullName>
    </submittedName>
</protein>
<evidence type="ECO:0000256" key="3">
    <source>
        <dbReference type="ARBA" id="ARBA00023295"/>
    </source>
</evidence>
<reference evidence="5 6" key="1">
    <citation type="submission" date="2019-04" db="EMBL/GenBank/DDBJ databases">
        <authorList>
            <person name="Embree M."/>
            <person name="Gaffney J.R."/>
        </authorList>
    </citation>
    <scope>NUCLEOTIDE SEQUENCE [LARGE SCALE GENOMIC DNA]</scope>
    <source>
        <strain evidence="5 6">JE7A12</strain>
    </source>
</reference>
<accession>A0A4P8XUY8</accession>